<dbReference type="PANTHER" id="PTHR33377">
    <property type="entry name" value="OS10G0134700 PROTEIN-RELATED"/>
    <property type="match status" value="1"/>
</dbReference>
<dbReference type="Proteomes" id="UP000015106">
    <property type="component" value="Chromosome 4"/>
</dbReference>
<dbReference type="AlphaFoldDB" id="A0A8R7Q2A2"/>
<dbReference type="EnsemblPlants" id="TuG1812G0400001074.01.T02">
    <property type="protein sequence ID" value="TuG1812G0400001074.01.T02"/>
    <property type="gene ID" value="TuG1812G0400001074.01"/>
</dbReference>
<reference evidence="1" key="2">
    <citation type="submission" date="2018-03" db="EMBL/GenBank/DDBJ databases">
        <title>The Triticum urartu genome reveals the dynamic nature of wheat genome evolution.</title>
        <authorList>
            <person name="Ling H."/>
            <person name="Ma B."/>
            <person name="Shi X."/>
            <person name="Liu H."/>
            <person name="Dong L."/>
            <person name="Sun H."/>
            <person name="Cao Y."/>
            <person name="Gao Q."/>
            <person name="Zheng S."/>
            <person name="Li Y."/>
            <person name="Yu Y."/>
            <person name="Du H."/>
            <person name="Qi M."/>
            <person name="Li Y."/>
            <person name="Yu H."/>
            <person name="Cui Y."/>
            <person name="Wang N."/>
            <person name="Chen C."/>
            <person name="Wu H."/>
            <person name="Zhao Y."/>
            <person name="Zhang J."/>
            <person name="Li Y."/>
            <person name="Zhou W."/>
            <person name="Zhang B."/>
            <person name="Hu W."/>
            <person name="Eijk M."/>
            <person name="Tang J."/>
            <person name="Witsenboer H."/>
            <person name="Zhao S."/>
            <person name="Li Z."/>
            <person name="Zhang A."/>
            <person name="Wang D."/>
            <person name="Liang C."/>
        </authorList>
    </citation>
    <scope>NUCLEOTIDE SEQUENCE [LARGE SCALE GENOMIC DNA]</scope>
    <source>
        <strain evidence="1">cv. G1812</strain>
    </source>
</reference>
<proteinExistence type="predicted"/>
<dbReference type="PANTHER" id="PTHR33377:SF66">
    <property type="entry name" value="EXPRESSED PROTEIN"/>
    <property type="match status" value="1"/>
</dbReference>
<name>A0A8R7Q2A2_TRIUA</name>
<reference evidence="2" key="1">
    <citation type="journal article" date="2013" name="Nature">
        <title>Draft genome of the wheat A-genome progenitor Triticum urartu.</title>
        <authorList>
            <person name="Ling H.Q."/>
            <person name="Zhao S."/>
            <person name="Liu D."/>
            <person name="Wang J."/>
            <person name="Sun H."/>
            <person name="Zhang C."/>
            <person name="Fan H."/>
            <person name="Li D."/>
            <person name="Dong L."/>
            <person name="Tao Y."/>
            <person name="Gao C."/>
            <person name="Wu H."/>
            <person name="Li Y."/>
            <person name="Cui Y."/>
            <person name="Guo X."/>
            <person name="Zheng S."/>
            <person name="Wang B."/>
            <person name="Yu K."/>
            <person name="Liang Q."/>
            <person name="Yang W."/>
            <person name="Lou X."/>
            <person name="Chen J."/>
            <person name="Feng M."/>
            <person name="Jian J."/>
            <person name="Zhang X."/>
            <person name="Luo G."/>
            <person name="Jiang Y."/>
            <person name="Liu J."/>
            <person name="Wang Z."/>
            <person name="Sha Y."/>
            <person name="Zhang B."/>
            <person name="Wu H."/>
            <person name="Tang D."/>
            <person name="Shen Q."/>
            <person name="Xue P."/>
            <person name="Zou S."/>
            <person name="Wang X."/>
            <person name="Liu X."/>
            <person name="Wang F."/>
            <person name="Yang Y."/>
            <person name="An X."/>
            <person name="Dong Z."/>
            <person name="Zhang K."/>
            <person name="Zhang X."/>
            <person name="Luo M.C."/>
            <person name="Dvorak J."/>
            <person name="Tong Y."/>
            <person name="Wang J."/>
            <person name="Yang H."/>
            <person name="Li Z."/>
            <person name="Wang D."/>
            <person name="Zhang A."/>
            <person name="Wang J."/>
        </authorList>
    </citation>
    <scope>NUCLEOTIDE SEQUENCE</scope>
    <source>
        <strain evidence="2">cv. G1812</strain>
    </source>
</reference>
<evidence type="ECO:0000313" key="2">
    <source>
        <dbReference type="Proteomes" id="UP000015106"/>
    </source>
</evidence>
<reference evidence="1" key="3">
    <citation type="submission" date="2022-06" db="UniProtKB">
        <authorList>
            <consortium name="EnsemblPlants"/>
        </authorList>
    </citation>
    <scope>IDENTIFICATION</scope>
</reference>
<protein>
    <submittedName>
        <fullName evidence="1">Uncharacterized protein</fullName>
    </submittedName>
</protein>
<sequence length="62" mass="7101">MNMVVEEAEGRHITNRGMFLQLKTLMEGVYLGYYMLDRLKFQPLGEESIADDEHLVPGAQQS</sequence>
<dbReference type="Gramene" id="TuG1812G0400001074.01.T02">
    <property type="protein sequence ID" value="TuG1812G0400001074.01.T02"/>
    <property type="gene ID" value="TuG1812G0400001074.01"/>
</dbReference>
<organism evidence="1 2">
    <name type="scientific">Triticum urartu</name>
    <name type="common">Red wild einkorn</name>
    <name type="synonym">Crithodium urartu</name>
    <dbReference type="NCBI Taxonomy" id="4572"/>
    <lineage>
        <taxon>Eukaryota</taxon>
        <taxon>Viridiplantae</taxon>
        <taxon>Streptophyta</taxon>
        <taxon>Embryophyta</taxon>
        <taxon>Tracheophyta</taxon>
        <taxon>Spermatophyta</taxon>
        <taxon>Magnoliopsida</taxon>
        <taxon>Liliopsida</taxon>
        <taxon>Poales</taxon>
        <taxon>Poaceae</taxon>
        <taxon>BOP clade</taxon>
        <taxon>Pooideae</taxon>
        <taxon>Triticodae</taxon>
        <taxon>Triticeae</taxon>
        <taxon>Triticinae</taxon>
        <taxon>Triticum</taxon>
    </lineage>
</organism>
<accession>A0A8R7Q2A2</accession>
<evidence type="ECO:0000313" key="1">
    <source>
        <dbReference type="EnsemblPlants" id="TuG1812G0400001074.01.T02"/>
    </source>
</evidence>
<keyword evidence="2" id="KW-1185">Reference proteome</keyword>